<sequence length="86" mass="10471">MLYWHELFITCGMHSCAKSECLYYEKLEQYEREIEEKEEADVKSKKQRKAEERKEKEKLSKKLSKINLPTKEMMDENKGRYYQGLL</sequence>
<dbReference type="EMBL" id="CP090893">
    <property type="protein sequence ID" value="ULT99277.1"/>
    <property type="molecule type" value="Genomic_DNA"/>
</dbReference>
<accession>A0AAE9D9V0</accession>
<protein>
    <submittedName>
        <fullName evidence="2">Uncharacterized protein</fullName>
    </submittedName>
</protein>
<reference evidence="2 3" key="1">
    <citation type="submission" date="2022-05" db="EMBL/GenBank/DDBJ databases">
        <title>Chromosome-level reference genomes for two strains of Caenorhabditis briggsae: an improved platform for comparative genomics.</title>
        <authorList>
            <person name="Stevens L."/>
            <person name="Andersen E.C."/>
        </authorList>
    </citation>
    <scope>NUCLEOTIDE SEQUENCE [LARGE SCALE GENOMIC DNA]</scope>
    <source>
        <strain evidence="2">QX1410_ONT</strain>
        <tissue evidence="2">Whole-organism</tissue>
    </source>
</reference>
<dbReference type="Proteomes" id="UP000827892">
    <property type="component" value="Chromosome III"/>
</dbReference>
<gene>
    <name evidence="2" type="ORF">L3Y34_000549</name>
</gene>
<evidence type="ECO:0000313" key="2">
    <source>
        <dbReference type="EMBL" id="ULT99277.1"/>
    </source>
</evidence>
<evidence type="ECO:0000256" key="1">
    <source>
        <dbReference type="SAM" id="MobiDB-lite"/>
    </source>
</evidence>
<evidence type="ECO:0000313" key="3">
    <source>
        <dbReference type="Proteomes" id="UP000827892"/>
    </source>
</evidence>
<proteinExistence type="predicted"/>
<feature type="region of interest" description="Disordered" evidence="1">
    <location>
        <begin position="38"/>
        <end position="58"/>
    </location>
</feature>
<dbReference type="AlphaFoldDB" id="A0AAE9D9V0"/>
<organism evidence="2 3">
    <name type="scientific">Caenorhabditis briggsae</name>
    <dbReference type="NCBI Taxonomy" id="6238"/>
    <lineage>
        <taxon>Eukaryota</taxon>
        <taxon>Metazoa</taxon>
        <taxon>Ecdysozoa</taxon>
        <taxon>Nematoda</taxon>
        <taxon>Chromadorea</taxon>
        <taxon>Rhabditida</taxon>
        <taxon>Rhabditina</taxon>
        <taxon>Rhabditomorpha</taxon>
        <taxon>Rhabditoidea</taxon>
        <taxon>Rhabditidae</taxon>
        <taxon>Peloderinae</taxon>
        <taxon>Caenorhabditis</taxon>
    </lineage>
</organism>
<name>A0AAE9D9V0_CAEBR</name>